<feature type="transmembrane region" description="Helical" evidence="1">
    <location>
        <begin position="221"/>
        <end position="241"/>
    </location>
</feature>
<keyword evidence="1" id="KW-0472">Membrane</keyword>
<dbReference type="EMBL" id="CAJOBG010001139">
    <property type="protein sequence ID" value="CAF3898695.1"/>
    <property type="molecule type" value="Genomic_DNA"/>
</dbReference>
<keyword evidence="1" id="KW-0812">Transmembrane</keyword>
<protein>
    <submittedName>
        <fullName evidence="2">Uncharacterized protein</fullName>
    </submittedName>
</protein>
<reference evidence="2" key="1">
    <citation type="submission" date="2021-02" db="EMBL/GenBank/DDBJ databases">
        <authorList>
            <person name="Nowell W R."/>
        </authorList>
    </citation>
    <scope>NUCLEOTIDE SEQUENCE</scope>
</reference>
<dbReference type="AlphaFoldDB" id="A0A819HNB4"/>
<evidence type="ECO:0000313" key="2">
    <source>
        <dbReference type="EMBL" id="CAF3898695.1"/>
    </source>
</evidence>
<accession>A0A819HNB4</accession>
<sequence length="303" mass="35212">MKSVSIWCTAQPYILVCSRAQLIYITLLVVCMLILVLFSHRHRIRALKQSEYCRVISAAVSSNWVTQFQQHEYRIFSQNGEDGILLWIFANIGTLHQPPRFVEFGVQNGKQCNTRFLREHLGWQGLMMDVNNVNLTINLRREMISPKNINDLLAKYDTPSTIDLLSIDIDFDDYFVWKSILQANRFHARVVVIEFNYEIPPNENRVVNPNQDSRRWTRTNFFGAGILALAALGRVHGYTLVYGDKNAVNLFFVQTCLLLHQGVFYDVPSVEQLHVSKPARKWKHAPETDKSRTWIWNDTAWIP</sequence>
<dbReference type="Proteomes" id="UP000663842">
    <property type="component" value="Unassembled WGS sequence"/>
</dbReference>
<keyword evidence="4" id="KW-1185">Reference proteome</keyword>
<evidence type="ECO:0000256" key="1">
    <source>
        <dbReference type="SAM" id="Phobius"/>
    </source>
</evidence>
<organism evidence="2 4">
    <name type="scientific">Rotaria magnacalcarata</name>
    <dbReference type="NCBI Taxonomy" id="392030"/>
    <lineage>
        <taxon>Eukaryota</taxon>
        <taxon>Metazoa</taxon>
        <taxon>Spiralia</taxon>
        <taxon>Gnathifera</taxon>
        <taxon>Rotifera</taxon>
        <taxon>Eurotatoria</taxon>
        <taxon>Bdelloidea</taxon>
        <taxon>Philodinida</taxon>
        <taxon>Philodinidae</taxon>
        <taxon>Rotaria</taxon>
    </lineage>
</organism>
<dbReference type="Proteomes" id="UP000663866">
    <property type="component" value="Unassembled WGS sequence"/>
</dbReference>
<evidence type="ECO:0000313" key="3">
    <source>
        <dbReference type="EMBL" id="CAF3970252.1"/>
    </source>
</evidence>
<comment type="caution">
    <text evidence="2">The sequence shown here is derived from an EMBL/GenBank/DDBJ whole genome shotgun (WGS) entry which is preliminary data.</text>
</comment>
<dbReference type="EMBL" id="CAJOBF010001637">
    <property type="protein sequence ID" value="CAF3970252.1"/>
    <property type="molecule type" value="Genomic_DNA"/>
</dbReference>
<proteinExistence type="predicted"/>
<feature type="transmembrane region" description="Helical" evidence="1">
    <location>
        <begin position="20"/>
        <end position="38"/>
    </location>
</feature>
<name>A0A819HNB4_9BILA</name>
<gene>
    <name evidence="2" type="ORF">OVN521_LOCUS9388</name>
    <name evidence="3" type="ORF">UXM345_LOCUS14442</name>
</gene>
<evidence type="ECO:0000313" key="4">
    <source>
        <dbReference type="Proteomes" id="UP000663866"/>
    </source>
</evidence>
<keyword evidence="1" id="KW-1133">Transmembrane helix</keyword>